<evidence type="ECO:0000313" key="4">
    <source>
        <dbReference type="Proteomes" id="UP000198420"/>
    </source>
</evidence>
<sequence>MSLPEDLDESARTVIDGNRYMTVGTSEADHRPRLSPVYFTHAGYRTFYWVSSPDARHSGNIAARPEVAIVIYDSTVEVGQGRAVYIDAVASVVPDEDLPRRCAEAFPRADRGAVAFRPDELSGGAALRLYHADATGYEVHLPGRDPRNTAGIDTRRRVNPVPPT</sequence>
<dbReference type="RefSeq" id="WP_089312219.1">
    <property type="nucleotide sequence ID" value="NZ_FZNP01000005.1"/>
</dbReference>
<dbReference type="Gene3D" id="2.30.110.10">
    <property type="entry name" value="Electron Transport, Fmn-binding Protein, Chain A"/>
    <property type="match status" value="1"/>
</dbReference>
<dbReference type="Pfam" id="PF01243">
    <property type="entry name" value="PNPOx_N"/>
    <property type="match status" value="1"/>
</dbReference>
<gene>
    <name evidence="3" type="ORF">SAMN06265355_10578</name>
</gene>
<name>A0A238XZD4_9ACTN</name>
<feature type="region of interest" description="Disordered" evidence="1">
    <location>
        <begin position="140"/>
        <end position="164"/>
    </location>
</feature>
<keyword evidence="4" id="KW-1185">Reference proteome</keyword>
<dbReference type="Proteomes" id="UP000198420">
    <property type="component" value="Unassembled WGS sequence"/>
</dbReference>
<dbReference type="OrthoDB" id="9788889at2"/>
<dbReference type="SUPFAM" id="SSF50475">
    <property type="entry name" value="FMN-binding split barrel"/>
    <property type="match status" value="1"/>
</dbReference>
<dbReference type="InterPro" id="IPR012349">
    <property type="entry name" value="Split_barrel_FMN-bd"/>
</dbReference>
<dbReference type="AlphaFoldDB" id="A0A238XZD4"/>
<proteinExistence type="predicted"/>
<accession>A0A238XZD4</accession>
<evidence type="ECO:0000256" key="1">
    <source>
        <dbReference type="SAM" id="MobiDB-lite"/>
    </source>
</evidence>
<dbReference type="EMBL" id="FZNP01000005">
    <property type="protein sequence ID" value="SNR63724.1"/>
    <property type="molecule type" value="Genomic_DNA"/>
</dbReference>
<dbReference type="InterPro" id="IPR011576">
    <property type="entry name" value="Pyridox_Oxase_N"/>
</dbReference>
<reference evidence="4" key="1">
    <citation type="submission" date="2017-06" db="EMBL/GenBank/DDBJ databases">
        <authorList>
            <person name="Varghese N."/>
            <person name="Submissions S."/>
        </authorList>
    </citation>
    <scope>NUCLEOTIDE SEQUENCE [LARGE SCALE GENOMIC DNA]</scope>
    <source>
        <strain evidence="4">DSM 44485</strain>
    </source>
</reference>
<feature type="domain" description="Pyridoxamine 5'-phosphate oxidase N-terminal" evidence="2">
    <location>
        <begin position="7"/>
        <end position="105"/>
    </location>
</feature>
<organism evidence="3 4">
    <name type="scientific">Actinomadura mexicana</name>
    <dbReference type="NCBI Taxonomy" id="134959"/>
    <lineage>
        <taxon>Bacteria</taxon>
        <taxon>Bacillati</taxon>
        <taxon>Actinomycetota</taxon>
        <taxon>Actinomycetes</taxon>
        <taxon>Streptosporangiales</taxon>
        <taxon>Thermomonosporaceae</taxon>
        <taxon>Actinomadura</taxon>
    </lineage>
</organism>
<protein>
    <submittedName>
        <fullName evidence="3">Pyridoxamine 5'-phosphate oxidase</fullName>
    </submittedName>
</protein>
<evidence type="ECO:0000313" key="3">
    <source>
        <dbReference type="EMBL" id="SNR63724.1"/>
    </source>
</evidence>
<evidence type="ECO:0000259" key="2">
    <source>
        <dbReference type="Pfam" id="PF01243"/>
    </source>
</evidence>